<evidence type="ECO:0000256" key="2">
    <source>
        <dbReference type="ARBA" id="ARBA00022679"/>
    </source>
</evidence>
<dbReference type="GO" id="GO:0032259">
    <property type="term" value="P:methylation"/>
    <property type="evidence" value="ECO:0007669"/>
    <property type="project" value="UniProtKB-KW"/>
</dbReference>
<dbReference type="PANTHER" id="PTHR46015:SF1">
    <property type="entry name" value="HOMOCYSTEINE S-METHYLTRANSFERASE-LIKE ISOFORM 1"/>
    <property type="match status" value="1"/>
</dbReference>
<gene>
    <name evidence="7" type="ORF">EVC62_00345</name>
</gene>
<dbReference type="EMBL" id="CP035631">
    <property type="protein sequence ID" value="WFF40057.1"/>
    <property type="molecule type" value="Genomic_DNA"/>
</dbReference>
<dbReference type="EC" id="2.1.1.10" evidence="7"/>
<keyword evidence="1 5" id="KW-0489">Methyltransferase</keyword>
<feature type="domain" description="Hcy-binding" evidence="6">
    <location>
        <begin position="13"/>
        <end position="324"/>
    </location>
</feature>
<evidence type="ECO:0000256" key="3">
    <source>
        <dbReference type="ARBA" id="ARBA00022723"/>
    </source>
</evidence>
<dbReference type="Proteomes" id="UP001321526">
    <property type="component" value="Chromosome"/>
</dbReference>
<evidence type="ECO:0000313" key="8">
    <source>
        <dbReference type="Proteomes" id="UP001321526"/>
    </source>
</evidence>
<keyword evidence="3 5" id="KW-0479">Metal-binding</keyword>
<feature type="binding site" evidence="5">
    <location>
        <position position="309"/>
    </location>
    <ligand>
        <name>Zn(2+)</name>
        <dbReference type="ChEBI" id="CHEBI:29105"/>
    </ligand>
</feature>
<dbReference type="InterPro" id="IPR036589">
    <property type="entry name" value="HCY_dom_sf"/>
</dbReference>
<dbReference type="InterPro" id="IPR051486">
    <property type="entry name" value="Hcy_S-methyltransferase"/>
</dbReference>
<accession>A0ABY8FBK6</accession>
<evidence type="ECO:0000256" key="1">
    <source>
        <dbReference type="ARBA" id="ARBA00022603"/>
    </source>
</evidence>
<dbReference type="SUPFAM" id="SSF82282">
    <property type="entry name" value="Homocysteine S-methyltransferase"/>
    <property type="match status" value="1"/>
</dbReference>
<sequence>MPAPRPVSTPRRNPVAQIVERFPFMIVDGALATELERHGCDLNDPLWSARVLRDAPEVIRQVHRAYFEAGADCAITASYQATREGFMRAGLEAGEAEALIGRSVTLAKEARDAFWTQHASERRPRPLVAASVGPYGAYLADGSEYRGYADLDIDRAGLADFHRARLERLLAAEPDLLAVETLPALDEALAIADLLATAPVPAWVTFSARDEGHISDGTPIEACGEALDGLPGIAAIGINCTALAHIESLVTRLRRVTELPIIVYPNSGEAYDPETKSWHAGCAHALAPCDLADGLPRWLAAGASAIGGCCRTGPDDIEALALARQARMPG</sequence>
<organism evidence="7 8">
    <name type="scientific">Salinicola endophyticus</name>
    <dbReference type="NCBI Taxonomy" id="1949083"/>
    <lineage>
        <taxon>Bacteria</taxon>
        <taxon>Pseudomonadati</taxon>
        <taxon>Pseudomonadota</taxon>
        <taxon>Gammaproteobacteria</taxon>
        <taxon>Oceanospirillales</taxon>
        <taxon>Halomonadaceae</taxon>
        <taxon>Salinicola</taxon>
    </lineage>
</organism>
<feature type="binding site" evidence="5">
    <location>
        <position position="240"/>
    </location>
    <ligand>
        <name>Zn(2+)</name>
        <dbReference type="ChEBI" id="CHEBI:29105"/>
    </ligand>
</feature>
<dbReference type="PANTHER" id="PTHR46015">
    <property type="entry name" value="ZGC:172121"/>
    <property type="match status" value="1"/>
</dbReference>
<dbReference type="Gene3D" id="3.20.20.330">
    <property type="entry name" value="Homocysteine-binding-like domain"/>
    <property type="match status" value="1"/>
</dbReference>
<dbReference type="PROSITE" id="PS50970">
    <property type="entry name" value="HCY"/>
    <property type="match status" value="1"/>
</dbReference>
<dbReference type="InterPro" id="IPR003726">
    <property type="entry name" value="HCY_dom"/>
</dbReference>
<keyword evidence="2 5" id="KW-0808">Transferase</keyword>
<feature type="binding site" evidence="5">
    <location>
        <position position="310"/>
    </location>
    <ligand>
        <name>Zn(2+)</name>
        <dbReference type="ChEBI" id="CHEBI:29105"/>
    </ligand>
</feature>
<comment type="cofactor">
    <cofactor evidence="5">
        <name>Zn(2+)</name>
        <dbReference type="ChEBI" id="CHEBI:29105"/>
    </cofactor>
</comment>
<evidence type="ECO:0000256" key="5">
    <source>
        <dbReference type="PROSITE-ProRule" id="PRU00333"/>
    </source>
</evidence>
<keyword evidence="4 5" id="KW-0862">Zinc</keyword>
<keyword evidence="8" id="KW-1185">Reference proteome</keyword>
<dbReference type="Pfam" id="PF02574">
    <property type="entry name" value="S-methyl_trans"/>
    <property type="match status" value="1"/>
</dbReference>
<name>A0ABY8FBK6_9GAMM</name>
<evidence type="ECO:0000313" key="7">
    <source>
        <dbReference type="EMBL" id="WFF40057.1"/>
    </source>
</evidence>
<dbReference type="NCBIfam" id="NF007020">
    <property type="entry name" value="PRK09485.1"/>
    <property type="match status" value="1"/>
</dbReference>
<protein>
    <submittedName>
        <fullName evidence="7">Homocysteine S-methyltransferase</fullName>
        <ecNumber evidence="7">2.1.1.10</ecNumber>
    </submittedName>
</protein>
<evidence type="ECO:0000259" key="6">
    <source>
        <dbReference type="PROSITE" id="PS50970"/>
    </source>
</evidence>
<evidence type="ECO:0000256" key="4">
    <source>
        <dbReference type="ARBA" id="ARBA00022833"/>
    </source>
</evidence>
<dbReference type="GO" id="GO:0008168">
    <property type="term" value="F:methyltransferase activity"/>
    <property type="evidence" value="ECO:0007669"/>
    <property type="project" value="UniProtKB-KW"/>
</dbReference>
<proteinExistence type="predicted"/>
<reference evidence="7 8" key="1">
    <citation type="submission" date="2019-01" db="EMBL/GenBank/DDBJ databases">
        <title>Genome sequence of Salinicola endophyticus REST5.</title>
        <authorList>
            <person name="Nascimento F.X."/>
        </authorList>
    </citation>
    <scope>NUCLEOTIDE SEQUENCE [LARGE SCALE GENOMIC DNA]</scope>
    <source>
        <strain evidence="7 8">REST5</strain>
    </source>
</reference>